<accession>A0A078MSQ9</accession>
<dbReference type="InterPro" id="IPR036856">
    <property type="entry name" value="Ald_Oxase/Xan_DH_a/b_sf"/>
</dbReference>
<evidence type="ECO:0000256" key="3">
    <source>
        <dbReference type="SAM" id="MobiDB-lite"/>
    </source>
</evidence>
<evidence type="ECO:0000256" key="1">
    <source>
        <dbReference type="ARBA" id="ARBA00022505"/>
    </source>
</evidence>
<dbReference type="Gene3D" id="3.90.1170.50">
    <property type="entry name" value="Aldehyde oxidase/xanthine dehydrogenase, a/b hammerhead"/>
    <property type="match status" value="1"/>
</dbReference>
<dbReference type="GO" id="GO:0016491">
    <property type="term" value="F:oxidoreductase activity"/>
    <property type="evidence" value="ECO:0007669"/>
    <property type="project" value="UniProtKB-KW"/>
</dbReference>
<proteinExistence type="predicted"/>
<dbReference type="InterPro" id="IPR046867">
    <property type="entry name" value="AldOxase/xan_DH_MoCoBD2"/>
</dbReference>
<dbReference type="Pfam" id="PF02738">
    <property type="entry name" value="MoCoBD_1"/>
    <property type="match status" value="1"/>
</dbReference>
<dbReference type="InterPro" id="IPR008274">
    <property type="entry name" value="AldOxase/xan_DH_MoCoBD1"/>
</dbReference>
<sequence length="716" mass="75438">MTELLPAREIGLGIERLDGVLKVKGTAPYAVEHPAEDPLFLFPVLSTIARGRITGIDTAAAEAVPGVAQVLTHLNAPRLADTEDRELAVLQGPDVGFRGQFVAAVLAETAEAAREAAAAVVVRYDDEPHRAALDPEDPELYKPEELNTGIEPDTSDGDVAGAFISADIVVEAVYRTPAEHNNPMEPHATTAQWDGQVLTLIDSTQGTHVVKGTLAPVFGLQESQVRVIAPHVGGGFGSKGMPHANVVLAGLAALRAGGRPVRFALTRQQMFSLAGYRTPTIQKIRLAADRDGTLQALSLDVVEQTAVIKEFAEQTPAPIRMMYAAPARATTTRLAALDIPVNSWMRAPGECPGMYGPEVAMDELAEACGLDPIELRLRNDTQTDPETGKPFASRHLAECLRRGAEHFGWERRSRRPRQRLVDGWWTGMGVASATYPFMAQPANKARIRYDAGTGPGTDAAGARAAAGAGGLDSAGVYTVQIGAADIGTGAWTALTQIAADALDVPLDRIRLQIGDSALPLATVAGGSSGTASWGATIIAAGEQFRADHGEAPSPGAQSEASPPENPAAGEFTLQSFGAHFAEVHVNADTGEVRVPRLLGVFSAGRIINPSTARSQFIGGLTMGLGMALHEESVMDARFGIFVNHDLAEYHVPAHADILDVDALWIEDEDPHAGKLGARGIGEIGIVGSAAAIANAAYNATGIRVRDLPLTPDRFLA</sequence>
<dbReference type="PATRIC" id="fig|1461584.3.peg.2671"/>
<dbReference type="Gene3D" id="3.30.365.10">
    <property type="entry name" value="Aldehyde oxidase/xanthine dehydrogenase, molybdopterin binding domain"/>
    <property type="match status" value="4"/>
</dbReference>
<dbReference type="AlphaFoldDB" id="A0A078MSQ9"/>
<name>A0A078MSQ9_9MICC</name>
<feature type="region of interest" description="Disordered" evidence="3">
    <location>
        <begin position="547"/>
        <end position="569"/>
    </location>
</feature>
<dbReference type="SUPFAM" id="SSF56003">
    <property type="entry name" value="Molybdenum cofactor-binding domain"/>
    <property type="match status" value="1"/>
</dbReference>
<dbReference type="Pfam" id="PF20256">
    <property type="entry name" value="MoCoBD_2"/>
    <property type="match status" value="2"/>
</dbReference>
<dbReference type="InterPro" id="IPR037165">
    <property type="entry name" value="AldOxase/xan_DH_Mopterin-bd_sf"/>
</dbReference>
<dbReference type="GO" id="GO:0005506">
    <property type="term" value="F:iron ion binding"/>
    <property type="evidence" value="ECO:0007669"/>
    <property type="project" value="InterPro"/>
</dbReference>
<protein>
    <submittedName>
        <fullName evidence="5">Xanthine dehydrogenase molybdenum-binding subunit</fullName>
    </submittedName>
</protein>
<organism evidence="5">
    <name type="scientific">Arthrobacter saudimassiliensis</name>
    <dbReference type="NCBI Taxonomy" id="1461584"/>
    <lineage>
        <taxon>Bacteria</taxon>
        <taxon>Bacillati</taxon>
        <taxon>Actinomycetota</taxon>
        <taxon>Actinomycetes</taxon>
        <taxon>Micrococcales</taxon>
        <taxon>Micrococcaceae</taxon>
        <taxon>Arthrobacter</taxon>
    </lineage>
</organism>
<keyword evidence="1" id="KW-0500">Molybdenum</keyword>
<dbReference type="InterPro" id="IPR000674">
    <property type="entry name" value="Ald_Oxase/Xan_DH_a/b"/>
</dbReference>
<evidence type="ECO:0000313" key="5">
    <source>
        <dbReference type="EMBL" id="CEA09330.1"/>
    </source>
</evidence>
<dbReference type="SMART" id="SM01008">
    <property type="entry name" value="Ald_Xan_dh_C"/>
    <property type="match status" value="1"/>
</dbReference>
<gene>
    <name evidence="5" type="primary">xdhA_1</name>
    <name evidence="5" type="ORF">BN1051_02698</name>
</gene>
<feature type="domain" description="Aldehyde oxidase/xanthine dehydrogenase a/b hammerhead" evidence="4">
    <location>
        <begin position="24"/>
        <end position="128"/>
    </location>
</feature>
<dbReference type="EMBL" id="LN483072">
    <property type="protein sequence ID" value="CEA09330.1"/>
    <property type="molecule type" value="Genomic_DNA"/>
</dbReference>
<dbReference type="SUPFAM" id="SSF54665">
    <property type="entry name" value="CO dehydrogenase molybdoprotein N-domain-like"/>
    <property type="match status" value="1"/>
</dbReference>
<dbReference type="PANTHER" id="PTHR11908">
    <property type="entry name" value="XANTHINE DEHYDROGENASE"/>
    <property type="match status" value="1"/>
</dbReference>
<keyword evidence="2" id="KW-0560">Oxidoreductase</keyword>
<reference evidence="5" key="1">
    <citation type="submission" date="2014-07" db="EMBL/GenBank/DDBJ databases">
        <authorList>
            <person name="Urmite Genomes Urmite Genomes"/>
        </authorList>
    </citation>
    <scope>NUCLEOTIDE SEQUENCE</scope>
    <source>
        <strain evidence="5">11W110_air</strain>
    </source>
</reference>
<dbReference type="PANTHER" id="PTHR11908:SF132">
    <property type="entry name" value="ALDEHYDE OXIDASE 1-RELATED"/>
    <property type="match status" value="1"/>
</dbReference>
<dbReference type="Pfam" id="PF01315">
    <property type="entry name" value="Ald_Xan_dh_C"/>
    <property type="match status" value="1"/>
</dbReference>
<evidence type="ECO:0000256" key="2">
    <source>
        <dbReference type="ARBA" id="ARBA00023002"/>
    </source>
</evidence>
<dbReference type="InterPro" id="IPR016208">
    <property type="entry name" value="Ald_Oxase/xanthine_DH-like"/>
</dbReference>
<evidence type="ECO:0000259" key="4">
    <source>
        <dbReference type="SMART" id="SM01008"/>
    </source>
</evidence>